<dbReference type="RefSeq" id="WP_121063857.1">
    <property type="nucleotide sequence ID" value="NZ_RBIQ01000007.1"/>
</dbReference>
<gene>
    <name evidence="1" type="ORF">CLV91_0623</name>
</gene>
<organism evidence="1 2">
    <name type="scientific">Maribacter vaceletii</name>
    <dbReference type="NCBI Taxonomy" id="1206816"/>
    <lineage>
        <taxon>Bacteria</taxon>
        <taxon>Pseudomonadati</taxon>
        <taxon>Bacteroidota</taxon>
        <taxon>Flavobacteriia</taxon>
        <taxon>Flavobacteriales</taxon>
        <taxon>Flavobacteriaceae</taxon>
        <taxon>Maribacter</taxon>
    </lineage>
</organism>
<comment type="caution">
    <text evidence="1">The sequence shown here is derived from an EMBL/GenBank/DDBJ whole genome shotgun (WGS) entry which is preliminary data.</text>
</comment>
<dbReference type="Proteomes" id="UP000269412">
    <property type="component" value="Unassembled WGS sequence"/>
</dbReference>
<accession>A0A495ECM3</accession>
<name>A0A495ECM3_9FLAO</name>
<dbReference type="AlphaFoldDB" id="A0A495ECM3"/>
<dbReference type="PROSITE" id="PS51257">
    <property type="entry name" value="PROKAR_LIPOPROTEIN"/>
    <property type="match status" value="1"/>
</dbReference>
<keyword evidence="2" id="KW-1185">Reference proteome</keyword>
<protein>
    <submittedName>
        <fullName evidence="1">Uncharacterized protein</fullName>
    </submittedName>
</protein>
<proteinExistence type="predicted"/>
<evidence type="ECO:0000313" key="2">
    <source>
        <dbReference type="Proteomes" id="UP000269412"/>
    </source>
</evidence>
<dbReference type="OrthoDB" id="1443520at2"/>
<reference evidence="1 2" key="1">
    <citation type="submission" date="2018-10" db="EMBL/GenBank/DDBJ databases">
        <title>Genomic Encyclopedia of Archaeal and Bacterial Type Strains, Phase II (KMG-II): from individual species to whole genera.</title>
        <authorList>
            <person name="Goeker M."/>
        </authorList>
    </citation>
    <scope>NUCLEOTIDE SEQUENCE [LARGE SCALE GENOMIC DNA]</scope>
    <source>
        <strain evidence="1 2">DSM 25230</strain>
    </source>
</reference>
<dbReference type="EMBL" id="RBIQ01000007">
    <property type="protein sequence ID" value="RKR14546.1"/>
    <property type="molecule type" value="Genomic_DNA"/>
</dbReference>
<evidence type="ECO:0000313" key="1">
    <source>
        <dbReference type="EMBL" id="RKR14546.1"/>
    </source>
</evidence>
<sequence>MRSVFILGALFLTFFSCNTKEKEVSSTQNQIVKIETTKWPKKLTVASKAATILSAWPEFNAFDSSFDPIYDVEGKEDLILIIEDLIEKQKLLAKSTYPEEFNLPQVKSRQKIALTYLLKTKGDLEYQINAEESVIEFINAYNAMRNQFNVLLNNTLNNKLILDEE</sequence>